<organism evidence="1 2">
    <name type="scientific">Candidatus Nitrosocaldus cavascurensis</name>
    <dbReference type="NCBI Taxonomy" id="2058097"/>
    <lineage>
        <taxon>Archaea</taxon>
        <taxon>Nitrososphaerota</taxon>
        <taxon>Nitrososphaeria</taxon>
        <taxon>Candidatus Nitrosocaldales</taxon>
        <taxon>Candidatus Nitrosocaldaceae</taxon>
        <taxon>Candidatus Nitrosocaldus</taxon>
    </lineage>
</organism>
<dbReference type="KEGG" id="ncv:NCAV_1801"/>
<dbReference type="EMBL" id="LT981265">
    <property type="protein sequence ID" value="SPC34964.1"/>
    <property type="molecule type" value="Genomic_DNA"/>
</dbReference>
<dbReference type="Proteomes" id="UP000236248">
    <property type="component" value="Chromosome NCAV"/>
</dbReference>
<dbReference type="RefSeq" id="WP_103286490.1">
    <property type="nucleotide sequence ID" value="NZ_LT981265.1"/>
</dbReference>
<keyword evidence="2" id="KW-1185">Reference proteome</keyword>
<reference evidence="2" key="1">
    <citation type="submission" date="2018-01" db="EMBL/GenBank/DDBJ databases">
        <authorList>
            <person name="Kerou L M."/>
        </authorList>
    </citation>
    <scope>NUCLEOTIDE SEQUENCE [LARGE SCALE GENOMIC DNA]</scope>
    <source>
        <strain evidence="2">SCU2</strain>
    </source>
</reference>
<name>A0A2K5ATL8_9ARCH</name>
<sequence length="79" mass="9074">MAIVEVEIPDGALRFLRAMQILWQYPNGWVEQYLTNAILKSIEKDIDEGIIDRERVKEACGISKLYSQELPLNKEAIPV</sequence>
<dbReference type="GeneID" id="41595769"/>
<protein>
    <submittedName>
        <fullName evidence="1">Uncharacterized protein</fullName>
    </submittedName>
</protein>
<gene>
    <name evidence="1" type="ORF">NCAV_1801</name>
</gene>
<proteinExistence type="predicted"/>
<evidence type="ECO:0000313" key="1">
    <source>
        <dbReference type="EMBL" id="SPC34964.1"/>
    </source>
</evidence>
<evidence type="ECO:0000313" key="2">
    <source>
        <dbReference type="Proteomes" id="UP000236248"/>
    </source>
</evidence>
<dbReference type="AlphaFoldDB" id="A0A2K5ATL8"/>
<accession>A0A2K5ATL8</accession>